<evidence type="ECO:0000259" key="9">
    <source>
        <dbReference type="PROSITE" id="PS50928"/>
    </source>
</evidence>
<dbReference type="PANTHER" id="PTHR43227">
    <property type="entry name" value="BLL4140 PROTEIN"/>
    <property type="match status" value="1"/>
</dbReference>
<name>A0A849A3R9_9ACTN</name>
<evidence type="ECO:0000256" key="6">
    <source>
        <dbReference type="ARBA" id="ARBA00023136"/>
    </source>
</evidence>
<evidence type="ECO:0000256" key="7">
    <source>
        <dbReference type="RuleBase" id="RU363032"/>
    </source>
</evidence>
<organism evidence="10 11">
    <name type="scientific">Nakamurella aerolata</name>
    <dbReference type="NCBI Taxonomy" id="1656892"/>
    <lineage>
        <taxon>Bacteria</taxon>
        <taxon>Bacillati</taxon>
        <taxon>Actinomycetota</taxon>
        <taxon>Actinomycetes</taxon>
        <taxon>Nakamurellales</taxon>
        <taxon>Nakamurellaceae</taxon>
        <taxon>Nakamurella</taxon>
    </lineage>
</organism>
<feature type="transmembrane region" description="Helical" evidence="7">
    <location>
        <begin position="232"/>
        <end position="258"/>
    </location>
</feature>
<dbReference type="GO" id="GO:0005886">
    <property type="term" value="C:plasma membrane"/>
    <property type="evidence" value="ECO:0007669"/>
    <property type="project" value="UniProtKB-SubCell"/>
</dbReference>
<evidence type="ECO:0000256" key="4">
    <source>
        <dbReference type="ARBA" id="ARBA00022692"/>
    </source>
</evidence>
<comment type="caution">
    <text evidence="10">The sequence shown here is derived from an EMBL/GenBank/DDBJ whole genome shotgun (WGS) entry which is preliminary data.</text>
</comment>
<evidence type="ECO:0000256" key="1">
    <source>
        <dbReference type="ARBA" id="ARBA00004651"/>
    </source>
</evidence>
<proteinExistence type="inferred from homology"/>
<keyword evidence="3" id="KW-1003">Cell membrane</keyword>
<dbReference type="Proteomes" id="UP000562984">
    <property type="component" value="Unassembled WGS sequence"/>
</dbReference>
<keyword evidence="6 7" id="KW-0472">Membrane</keyword>
<dbReference type="EMBL" id="JABEND010000002">
    <property type="protein sequence ID" value="NNG35205.1"/>
    <property type="molecule type" value="Genomic_DNA"/>
</dbReference>
<feature type="transmembrane region" description="Helical" evidence="7">
    <location>
        <begin position="128"/>
        <end position="148"/>
    </location>
</feature>
<keyword evidence="5 7" id="KW-1133">Transmembrane helix</keyword>
<evidence type="ECO:0000256" key="8">
    <source>
        <dbReference type="SAM" id="MobiDB-lite"/>
    </source>
</evidence>
<keyword evidence="11" id="KW-1185">Reference proteome</keyword>
<protein>
    <submittedName>
        <fullName evidence="10">Sugar ABC transporter permease</fullName>
    </submittedName>
</protein>
<evidence type="ECO:0000256" key="2">
    <source>
        <dbReference type="ARBA" id="ARBA00022448"/>
    </source>
</evidence>
<keyword evidence="2 7" id="KW-0813">Transport</keyword>
<feature type="domain" description="ABC transmembrane type-1" evidence="9">
    <location>
        <begin position="91"/>
        <end position="305"/>
    </location>
</feature>
<feature type="transmembrane region" description="Helical" evidence="7">
    <location>
        <begin position="278"/>
        <end position="304"/>
    </location>
</feature>
<dbReference type="AlphaFoldDB" id="A0A849A3R9"/>
<dbReference type="GO" id="GO:0055085">
    <property type="term" value="P:transmembrane transport"/>
    <property type="evidence" value="ECO:0007669"/>
    <property type="project" value="InterPro"/>
</dbReference>
<dbReference type="CDD" id="cd06261">
    <property type="entry name" value="TM_PBP2"/>
    <property type="match status" value="1"/>
</dbReference>
<feature type="transmembrane region" description="Helical" evidence="7">
    <location>
        <begin position="95"/>
        <end position="116"/>
    </location>
</feature>
<accession>A0A849A3R9</accession>
<dbReference type="InterPro" id="IPR000515">
    <property type="entry name" value="MetI-like"/>
</dbReference>
<evidence type="ECO:0000256" key="3">
    <source>
        <dbReference type="ARBA" id="ARBA00022475"/>
    </source>
</evidence>
<evidence type="ECO:0000313" key="10">
    <source>
        <dbReference type="EMBL" id="NNG35205.1"/>
    </source>
</evidence>
<dbReference type="SUPFAM" id="SSF161098">
    <property type="entry name" value="MetI-like"/>
    <property type="match status" value="1"/>
</dbReference>
<keyword evidence="4 7" id="KW-0812">Transmembrane</keyword>
<dbReference type="PROSITE" id="PS50928">
    <property type="entry name" value="ABC_TM1"/>
    <property type="match status" value="1"/>
</dbReference>
<feature type="transmembrane region" description="Helical" evidence="7">
    <location>
        <begin position="31"/>
        <end position="60"/>
    </location>
</feature>
<comment type="similarity">
    <text evidence="7">Belongs to the binding-protein-dependent transport system permease family.</text>
</comment>
<dbReference type="InterPro" id="IPR035906">
    <property type="entry name" value="MetI-like_sf"/>
</dbReference>
<feature type="transmembrane region" description="Helical" evidence="7">
    <location>
        <begin position="179"/>
        <end position="201"/>
    </location>
</feature>
<sequence length="319" mass="34046">MAPTGRPAAGSGNRPGDTDRNHPAARSRRRFGLLMTSPAIVILAALMVIPTVITVVYSVFRPPASGRHLGPFVGLSNYGTVLSSEVFWKSALTTLLFSIGFVVGSTVLGLAIAVLLNQRFVGRGLCRTLLIIPWAMPWLVLGILWRWFADGDVGGLNVLLTGIGLQDGQRDYLADPTSALILVTVASIWRQASFAGILFLAGLQTMPTDMAEAAQLDGAGVWQRFRYLTLPWLRPVTATVTVLNVIYAFLSFDVIFAMTQGGPGDATQVLSIVVYRQLFVVTNIGLGSALAVVLAVLALLGGLLTVRLVARSDNGAVTR</sequence>
<reference evidence="10 11" key="1">
    <citation type="submission" date="2020-05" db="EMBL/GenBank/DDBJ databases">
        <title>Nakamurella sp. DB0629 isolated from air conditioner.</title>
        <authorList>
            <person name="Kim D.H."/>
            <person name="Kim D.-U."/>
        </authorList>
    </citation>
    <scope>NUCLEOTIDE SEQUENCE [LARGE SCALE GENOMIC DNA]</scope>
    <source>
        <strain evidence="10 11">DB0629</strain>
    </source>
</reference>
<dbReference type="Pfam" id="PF00528">
    <property type="entry name" value="BPD_transp_1"/>
    <property type="match status" value="1"/>
</dbReference>
<dbReference type="Gene3D" id="1.10.3720.10">
    <property type="entry name" value="MetI-like"/>
    <property type="match status" value="1"/>
</dbReference>
<gene>
    <name evidence="10" type="ORF">HKD39_05655</name>
</gene>
<dbReference type="PANTHER" id="PTHR43227:SF11">
    <property type="entry name" value="BLL4140 PROTEIN"/>
    <property type="match status" value="1"/>
</dbReference>
<feature type="region of interest" description="Disordered" evidence="8">
    <location>
        <begin position="1"/>
        <end position="24"/>
    </location>
</feature>
<evidence type="ECO:0000256" key="5">
    <source>
        <dbReference type="ARBA" id="ARBA00022989"/>
    </source>
</evidence>
<comment type="subcellular location">
    <subcellularLocation>
        <location evidence="1 7">Cell membrane</location>
        <topology evidence="1 7">Multi-pass membrane protein</topology>
    </subcellularLocation>
</comment>
<evidence type="ECO:0000313" key="11">
    <source>
        <dbReference type="Proteomes" id="UP000562984"/>
    </source>
</evidence>
<dbReference type="InterPro" id="IPR050809">
    <property type="entry name" value="UgpAE/MalFG_permease"/>
</dbReference>